<accession>A0A2P4X7P5</accession>
<dbReference type="OrthoDB" id="413361at2759"/>
<gene>
    <name evidence="1" type="ORF">PHPALM_29392</name>
</gene>
<evidence type="ECO:0008006" key="3">
    <source>
        <dbReference type="Google" id="ProtNLM"/>
    </source>
</evidence>
<dbReference type="SUPFAM" id="SSF53098">
    <property type="entry name" value="Ribonuclease H-like"/>
    <property type="match status" value="1"/>
</dbReference>
<dbReference type="AlphaFoldDB" id="A0A2P4X7P5"/>
<name>A0A2P4X7P5_9STRA</name>
<dbReference type="EMBL" id="NCKW01015909">
    <property type="protein sequence ID" value="POM61573.1"/>
    <property type="molecule type" value="Genomic_DNA"/>
</dbReference>
<dbReference type="Proteomes" id="UP000237271">
    <property type="component" value="Unassembled WGS sequence"/>
</dbReference>
<dbReference type="InterPro" id="IPR012337">
    <property type="entry name" value="RNaseH-like_sf"/>
</dbReference>
<organism evidence="1 2">
    <name type="scientific">Phytophthora palmivora</name>
    <dbReference type="NCBI Taxonomy" id="4796"/>
    <lineage>
        <taxon>Eukaryota</taxon>
        <taxon>Sar</taxon>
        <taxon>Stramenopiles</taxon>
        <taxon>Oomycota</taxon>
        <taxon>Peronosporomycetes</taxon>
        <taxon>Peronosporales</taxon>
        <taxon>Peronosporaceae</taxon>
        <taxon>Phytophthora</taxon>
    </lineage>
</organism>
<reference evidence="1 2" key="1">
    <citation type="journal article" date="2017" name="Genome Biol. Evol.">
        <title>Phytophthora megakarya and P. palmivora, closely related causal agents of cacao black pod rot, underwent increases in genome sizes and gene numbers by different mechanisms.</title>
        <authorList>
            <person name="Ali S.S."/>
            <person name="Shao J."/>
            <person name="Lary D.J."/>
            <person name="Kronmiller B."/>
            <person name="Shen D."/>
            <person name="Strem M.D."/>
            <person name="Amoako-Attah I."/>
            <person name="Akrofi A.Y."/>
            <person name="Begoude B.A."/>
            <person name="Ten Hoopen G.M."/>
            <person name="Coulibaly K."/>
            <person name="Kebe B.I."/>
            <person name="Melnick R.L."/>
            <person name="Guiltinan M.J."/>
            <person name="Tyler B.M."/>
            <person name="Meinhardt L.W."/>
            <person name="Bailey B.A."/>
        </authorList>
    </citation>
    <scope>NUCLEOTIDE SEQUENCE [LARGE SCALE GENOMIC DNA]</scope>
    <source>
        <strain evidence="2">sbr112.9</strain>
    </source>
</reference>
<sequence length="142" mass="16374">MANEPGSEIEITDYRRDGYVVRDDGKQTRARQPSKDTGKHTPIRLIGEVIFSDLKGPITPHDRCGNLYLVNFVDRKSNYYRVFLVKTKDEAARKFEGFLVFLKKEFDRERHSEANNQAANGKAERKYRSVMSMIPQSTLLTS</sequence>
<evidence type="ECO:0000313" key="2">
    <source>
        <dbReference type="Proteomes" id="UP000237271"/>
    </source>
</evidence>
<proteinExistence type="predicted"/>
<evidence type="ECO:0000313" key="1">
    <source>
        <dbReference type="EMBL" id="POM61573.1"/>
    </source>
</evidence>
<protein>
    <recommendedName>
        <fullName evidence="3">Integrase catalytic domain-containing protein</fullName>
    </recommendedName>
</protein>
<comment type="caution">
    <text evidence="1">The sequence shown here is derived from an EMBL/GenBank/DDBJ whole genome shotgun (WGS) entry which is preliminary data.</text>
</comment>
<keyword evidence="2" id="KW-1185">Reference proteome</keyword>